<dbReference type="CDD" id="cd17324">
    <property type="entry name" value="MFS_NepI_like"/>
    <property type="match status" value="1"/>
</dbReference>
<evidence type="ECO:0000256" key="5">
    <source>
        <dbReference type="ARBA" id="ARBA00022692"/>
    </source>
</evidence>
<dbReference type="RefSeq" id="WP_074294212.1">
    <property type="nucleotide sequence ID" value="NZ_FSRU01000001.1"/>
</dbReference>
<feature type="transmembrane region" description="Helical" evidence="8">
    <location>
        <begin position="39"/>
        <end position="59"/>
    </location>
</feature>
<feature type="transmembrane region" description="Helical" evidence="8">
    <location>
        <begin position="189"/>
        <end position="211"/>
    </location>
</feature>
<feature type="domain" description="Major facilitator superfamily (MFS) profile" evidence="9">
    <location>
        <begin position="33"/>
        <end position="416"/>
    </location>
</feature>
<feature type="transmembrane region" description="Helical" evidence="8">
    <location>
        <begin position="103"/>
        <end position="122"/>
    </location>
</feature>
<sequence length="429" mass="45053">MGKHNVNVLTGVISATGEAPREPAGKIEHGTAAFWQTNFALFAAGFATFALLYCVQPLMPLFSADFGVSAAGASLALSLTTGLLAVSMLVAGGLSEAWGRKPIMVASLLLSAVLTVICAAVPHWSTLLFMRALMGVALSGLPAVAMAYVGEEMHPRSLGHAMGLYVGGTGLGGMAGRLLTGVITDVWGWRAAVLVIGLLGILSAAVLWRCLPPSRHFVRRELRVAPLVRAFGTHLRDGVLPLLFVEGFLLMGSFVTVYNYVGYRLIAAPFSLSQTQIGLIFAVYLFGIVSSTLAGSLSGKLGRRVVLPATFILMLAGTAMTLSNQLWLIICGVTVLTIGFFGTHSVASAWVGARAQVGKAQASSLYLFAYYMGSSVIGSLGGVFWSLRGWHGVVSMACALLLLGLVIALWLYAMPAQAARQTADVGSLK</sequence>
<proteinExistence type="inferred from homology"/>
<keyword evidence="4" id="KW-1003">Cell membrane</keyword>
<dbReference type="Gene3D" id="1.20.1250.20">
    <property type="entry name" value="MFS general substrate transporter like domains"/>
    <property type="match status" value="1"/>
</dbReference>
<name>A0A1N6GB64_9BURK</name>
<evidence type="ECO:0000256" key="2">
    <source>
        <dbReference type="ARBA" id="ARBA00008335"/>
    </source>
</evidence>
<feature type="transmembrane region" description="Helical" evidence="8">
    <location>
        <begin position="239"/>
        <end position="260"/>
    </location>
</feature>
<dbReference type="InterPro" id="IPR011701">
    <property type="entry name" value="MFS"/>
</dbReference>
<evidence type="ECO:0000256" key="8">
    <source>
        <dbReference type="SAM" id="Phobius"/>
    </source>
</evidence>
<dbReference type="GO" id="GO:0005886">
    <property type="term" value="C:plasma membrane"/>
    <property type="evidence" value="ECO:0007669"/>
    <property type="project" value="UniProtKB-SubCell"/>
</dbReference>
<comment type="similarity">
    <text evidence="2">Belongs to the major facilitator superfamily.</text>
</comment>
<feature type="transmembrane region" description="Helical" evidence="8">
    <location>
        <begin position="266"/>
        <end position="289"/>
    </location>
</feature>
<dbReference type="SUPFAM" id="SSF103473">
    <property type="entry name" value="MFS general substrate transporter"/>
    <property type="match status" value="1"/>
</dbReference>
<feature type="transmembrane region" description="Helical" evidence="8">
    <location>
        <begin position="128"/>
        <end position="150"/>
    </location>
</feature>
<dbReference type="AlphaFoldDB" id="A0A1N6GB64"/>
<keyword evidence="6 8" id="KW-1133">Transmembrane helix</keyword>
<evidence type="ECO:0000256" key="1">
    <source>
        <dbReference type="ARBA" id="ARBA00004651"/>
    </source>
</evidence>
<dbReference type="GO" id="GO:0022857">
    <property type="term" value="F:transmembrane transporter activity"/>
    <property type="evidence" value="ECO:0007669"/>
    <property type="project" value="InterPro"/>
</dbReference>
<dbReference type="PROSITE" id="PS50850">
    <property type="entry name" value="MFS"/>
    <property type="match status" value="1"/>
</dbReference>
<gene>
    <name evidence="10" type="ORF">SAMN05444165_0664</name>
</gene>
<protein>
    <submittedName>
        <fullName evidence="10">MFS transporter, YNFM family, putative membrane transport protein</fullName>
    </submittedName>
</protein>
<dbReference type="EMBL" id="FSRU01000001">
    <property type="protein sequence ID" value="SIO04691.1"/>
    <property type="molecule type" value="Genomic_DNA"/>
</dbReference>
<evidence type="ECO:0000256" key="4">
    <source>
        <dbReference type="ARBA" id="ARBA00022475"/>
    </source>
</evidence>
<feature type="transmembrane region" description="Helical" evidence="8">
    <location>
        <begin position="301"/>
        <end position="320"/>
    </location>
</feature>
<feature type="transmembrane region" description="Helical" evidence="8">
    <location>
        <begin position="162"/>
        <end position="183"/>
    </location>
</feature>
<reference evidence="10 11" key="1">
    <citation type="submission" date="2016-11" db="EMBL/GenBank/DDBJ databases">
        <authorList>
            <person name="Jaros S."/>
            <person name="Januszkiewicz K."/>
            <person name="Wedrychowicz H."/>
        </authorList>
    </citation>
    <scope>NUCLEOTIDE SEQUENCE [LARGE SCALE GENOMIC DNA]</scope>
    <source>
        <strain evidence="10 11">GAS95</strain>
    </source>
</reference>
<evidence type="ECO:0000256" key="3">
    <source>
        <dbReference type="ARBA" id="ARBA00022448"/>
    </source>
</evidence>
<feature type="transmembrane region" description="Helical" evidence="8">
    <location>
        <begin position="326"/>
        <end position="353"/>
    </location>
</feature>
<keyword evidence="11" id="KW-1185">Reference proteome</keyword>
<evidence type="ECO:0000313" key="10">
    <source>
        <dbReference type="EMBL" id="SIO04691.1"/>
    </source>
</evidence>
<dbReference type="PROSITE" id="PS00216">
    <property type="entry name" value="SUGAR_TRANSPORT_1"/>
    <property type="match status" value="1"/>
</dbReference>
<organism evidence="10 11">
    <name type="scientific">Paraburkholderia phenazinium</name>
    <dbReference type="NCBI Taxonomy" id="60549"/>
    <lineage>
        <taxon>Bacteria</taxon>
        <taxon>Pseudomonadati</taxon>
        <taxon>Pseudomonadota</taxon>
        <taxon>Betaproteobacteria</taxon>
        <taxon>Burkholderiales</taxon>
        <taxon>Burkholderiaceae</taxon>
        <taxon>Paraburkholderia</taxon>
    </lineage>
</organism>
<evidence type="ECO:0000256" key="6">
    <source>
        <dbReference type="ARBA" id="ARBA00022989"/>
    </source>
</evidence>
<feature type="transmembrane region" description="Helical" evidence="8">
    <location>
        <begin position="71"/>
        <end position="91"/>
    </location>
</feature>
<dbReference type="Pfam" id="PF07690">
    <property type="entry name" value="MFS_1"/>
    <property type="match status" value="1"/>
</dbReference>
<comment type="subcellular location">
    <subcellularLocation>
        <location evidence="1">Cell membrane</location>
        <topology evidence="1">Multi-pass membrane protein</topology>
    </subcellularLocation>
</comment>
<dbReference type="OrthoDB" id="63984at2"/>
<feature type="transmembrane region" description="Helical" evidence="8">
    <location>
        <begin position="365"/>
        <end position="387"/>
    </location>
</feature>
<evidence type="ECO:0000259" key="9">
    <source>
        <dbReference type="PROSITE" id="PS50850"/>
    </source>
</evidence>
<keyword evidence="7 8" id="KW-0472">Membrane</keyword>
<accession>A0A1N6GB64</accession>
<keyword evidence="3" id="KW-0813">Transport</keyword>
<keyword evidence="5 8" id="KW-0812">Transmembrane</keyword>
<dbReference type="InterPro" id="IPR036259">
    <property type="entry name" value="MFS_trans_sf"/>
</dbReference>
<dbReference type="InterPro" id="IPR020846">
    <property type="entry name" value="MFS_dom"/>
</dbReference>
<feature type="transmembrane region" description="Helical" evidence="8">
    <location>
        <begin position="393"/>
        <end position="413"/>
    </location>
</feature>
<evidence type="ECO:0000256" key="7">
    <source>
        <dbReference type="ARBA" id="ARBA00023136"/>
    </source>
</evidence>
<dbReference type="Proteomes" id="UP000185151">
    <property type="component" value="Unassembled WGS sequence"/>
</dbReference>
<evidence type="ECO:0000313" key="11">
    <source>
        <dbReference type="Proteomes" id="UP000185151"/>
    </source>
</evidence>
<dbReference type="InterPro" id="IPR005829">
    <property type="entry name" value="Sugar_transporter_CS"/>
</dbReference>
<dbReference type="PANTHER" id="PTHR43271:SF1">
    <property type="entry name" value="INNER MEMBRANE TRANSPORT PROTEIN YNFM"/>
    <property type="match status" value="1"/>
</dbReference>
<dbReference type="PANTHER" id="PTHR43271">
    <property type="entry name" value="BLL2771 PROTEIN"/>
    <property type="match status" value="1"/>
</dbReference>